<evidence type="ECO:0000313" key="2">
    <source>
        <dbReference type="Proteomes" id="UP000283855"/>
    </source>
</evidence>
<evidence type="ECO:0000313" key="1">
    <source>
        <dbReference type="EMBL" id="RHA74246.1"/>
    </source>
</evidence>
<dbReference type="Proteomes" id="UP000283855">
    <property type="component" value="Unassembled WGS sequence"/>
</dbReference>
<comment type="caution">
    <text evidence="1">The sequence shown here is derived from an EMBL/GenBank/DDBJ whole genome shotgun (WGS) entry which is preliminary data.</text>
</comment>
<sequence length="499" mass="55831">MKLKYVGILCMTVCTAYGQAHGQSPEWEYRIEAGATAGTGTYAPLWFTSNRYGLGTTAPNSGYLRAGIGYHQTLNKGWQIDAALDLAGTVNHGADTRGMGFVVQQAYADLTWKALRLSIGSKERGAFPLERNTSLSSGAMVEGPNARPVPQVRIDIRDYLNVPGTGGWLAFKGHLAYGAFTDNKWQKEFTAAGNKYIQDLLYHSKSLLLRLGNREKLPVEFEFGLLMATQFGGDQYEKQADGSGKLTLDMPSNAKAFWKAFFPQAGGSDTPEGEQVNVEGNMLGSWNFALNGYVGDWTLRAYLEHYFEDTSQMFWEYGRWKDGLIGLEVTLPKNRWLSTAVWEGLCTKDQSGPLLFDSFWGQFPEYQISACDSYYYHYLYGAWQHAGMGMGNPLLPGPAYNDGKITFRSNRVRAHHLGLTGQPAEEWNWRVLISFARHWGTYENPLDKQRKQFSSLWEVTYAPERFKGWSASVALGMDRGNYLGNSTGGMITLRKTGKF</sequence>
<reference evidence="1 2" key="1">
    <citation type="submission" date="2018-08" db="EMBL/GenBank/DDBJ databases">
        <title>A genome reference for cultivated species of the human gut microbiota.</title>
        <authorList>
            <person name="Zou Y."/>
            <person name="Xue W."/>
            <person name="Luo G."/>
        </authorList>
    </citation>
    <scope>NUCLEOTIDE SEQUENCE [LARGE SCALE GENOMIC DNA]</scope>
    <source>
        <strain evidence="1 2">AM42-38</strain>
    </source>
</reference>
<name>A0A413SXQ5_9BACT</name>
<proteinExistence type="predicted"/>
<protein>
    <recommendedName>
        <fullName evidence="3">Capsule assembly Wzi family protein</fullName>
    </recommendedName>
</protein>
<organism evidence="1 2">
    <name type="scientific">Phocaeicola coprophilus</name>
    <dbReference type="NCBI Taxonomy" id="387090"/>
    <lineage>
        <taxon>Bacteria</taxon>
        <taxon>Pseudomonadati</taxon>
        <taxon>Bacteroidota</taxon>
        <taxon>Bacteroidia</taxon>
        <taxon>Bacteroidales</taxon>
        <taxon>Bacteroidaceae</taxon>
        <taxon>Phocaeicola</taxon>
    </lineage>
</organism>
<dbReference type="EMBL" id="QSFT01000025">
    <property type="protein sequence ID" value="RHA74246.1"/>
    <property type="molecule type" value="Genomic_DNA"/>
</dbReference>
<evidence type="ECO:0008006" key="3">
    <source>
        <dbReference type="Google" id="ProtNLM"/>
    </source>
</evidence>
<dbReference type="AlphaFoldDB" id="A0A413SXQ5"/>
<dbReference type="RefSeq" id="WP_118400688.1">
    <property type="nucleotide sequence ID" value="NZ_CABJGD010000025.1"/>
</dbReference>
<gene>
    <name evidence="1" type="ORF">DW921_10950</name>
</gene>
<accession>A0A413SXQ5</accession>